<dbReference type="SUPFAM" id="SSF54695">
    <property type="entry name" value="POZ domain"/>
    <property type="match status" value="1"/>
</dbReference>
<keyword evidence="3" id="KW-1185">Reference proteome</keyword>
<feature type="domain" description="BTB" evidence="1">
    <location>
        <begin position="16"/>
        <end position="85"/>
    </location>
</feature>
<dbReference type="Gene3D" id="3.30.710.10">
    <property type="entry name" value="Potassium Channel Kv1.1, Chain A"/>
    <property type="match status" value="1"/>
</dbReference>
<dbReference type="InterPro" id="IPR011333">
    <property type="entry name" value="SKP1/BTB/POZ_sf"/>
</dbReference>
<protein>
    <submittedName>
        <fullName evidence="2">BTB/POZ domain-containing protein</fullName>
    </submittedName>
</protein>
<gene>
    <name evidence="2" type="ORF">IWX46DRAFT_578693</name>
</gene>
<evidence type="ECO:0000313" key="2">
    <source>
        <dbReference type="EMBL" id="KAK7551406.1"/>
    </source>
</evidence>
<dbReference type="EMBL" id="JBBPDW010000006">
    <property type="protein sequence ID" value="KAK7551406.1"/>
    <property type="molecule type" value="Genomic_DNA"/>
</dbReference>
<dbReference type="CDD" id="cd18186">
    <property type="entry name" value="BTB_POZ_ZBTB_KLHL-like"/>
    <property type="match status" value="1"/>
</dbReference>
<evidence type="ECO:0000313" key="3">
    <source>
        <dbReference type="Proteomes" id="UP001365128"/>
    </source>
</evidence>
<dbReference type="InterPro" id="IPR000210">
    <property type="entry name" value="BTB/POZ_dom"/>
</dbReference>
<proteinExistence type="predicted"/>
<dbReference type="PANTHER" id="PTHR47843:SF5">
    <property type="entry name" value="BTB_POZ DOMAIN PROTEIN"/>
    <property type="match status" value="1"/>
</dbReference>
<name>A0ABR1MJP4_9PEZI</name>
<evidence type="ECO:0000259" key="1">
    <source>
        <dbReference type="PROSITE" id="PS50097"/>
    </source>
</evidence>
<dbReference type="PROSITE" id="PS50097">
    <property type="entry name" value="BTB"/>
    <property type="match status" value="1"/>
</dbReference>
<dbReference type="Pfam" id="PF00651">
    <property type="entry name" value="BTB"/>
    <property type="match status" value="1"/>
</dbReference>
<reference evidence="2 3" key="1">
    <citation type="submission" date="2024-04" db="EMBL/GenBank/DDBJ databases">
        <title>Phyllosticta paracitricarpa is synonymous to the EU quarantine fungus P. citricarpa based on phylogenomic analyses.</title>
        <authorList>
            <consortium name="Lawrence Berkeley National Laboratory"/>
            <person name="Van Ingen-Buijs V.A."/>
            <person name="Van Westerhoven A.C."/>
            <person name="Haridas S."/>
            <person name="Skiadas P."/>
            <person name="Martin F."/>
            <person name="Groenewald J.Z."/>
            <person name="Crous P.W."/>
            <person name="Seidl M.F."/>
        </authorList>
    </citation>
    <scope>NUCLEOTIDE SEQUENCE [LARGE SCALE GENOMIC DNA]</scope>
    <source>
        <strain evidence="2 3">CBS 122670</strain>
    </source>
</reference>
<organism evidence="2 3">
    <name type="scientific">Phyllosticta citricarpa</name>
    <dbReference type="NCBI Taxonomy" id="55181"/>
    <lineage>
        <taxon>Eukaryota</taxon>
        <taxon>Fungi</taxon>
        <taxon>Dikarya</taxon>
        <taxon>Ascomycota</taxon>
        <taxon>Pezizomycotina</taxon>
        <taxon>Dothideomycetes</taxon>
        <taxon>Dothideomycetes incertae sedis</taxon>
        <taxon>Botryosphaeriales</taxon>
        <taxon>Phyllostictaceae</taxon>
        <taxon>Phyllosticta</taxon>
    </lineage>
</organism>
<dbReference type="SMART" id="SM00225">
    <property type="entry name" value="BTB"/>
    <property type="match status" value="1"/>
</dbReference>
<sequence>MNANKLGEYLRTGEFSDITIVCGDLKIKAHKLVLSCESDYFKAMLSTKNGFKESAEPILNLEEEDPTILQAVINFIYTKTYPGPRDDNELILAAKAFNVALYYQLPKLQKTTSNSFASMLKELDMEKIEDQKTLVDAIRFIYDYLPATRHPIKRFVVDYAVVRSVVLRSSTPFMDLLRDSPYAADVYTWMSECHQMECCN</sequence>
<dbReference type="Proteomes" id="UP001365128">
    <property type="component" value="Unassembled WGS sequence"/>
</dbReference>
<comment type="caution">
    <text evidence="2">The sequence shown here is derived from an EMBL/GenBank/DDBJ whole genome shotgun (WGS) entry which is preliminary data.</text>
</comment>
<accession>A0ABR1MJP4</accession>
<dbReference type="PANTHER" id="PTHR47843">
    <property type="entry name" value="BTB DOMAIN-CONTAINING PROTEIN-RELATED"/>
    <property type="match status" value="1"/>
</dbReference>